<accession>A0A6P2CJ62</accession>
<keyword evidence="3" id="KW-0378">Hydrolase</keyword>
<evidence type="ECO:0000256" key="4">
    <source>
        <dbReference type="ARBA" id="ARBA00022825"/>
    </source>
</evidence>
<sequence>MAKFPVSLPESLSGRLPASLATDAGVVPVLRLHGVIASGGAGLGRQSVSTEGVEPALVRAFETKSARAVALSIDSPGGSPTQSEQIGLRIRQLAAKHELPVLAFCEDAAASGGYWLACAADEIFANTTSMIGSIGVVSGGFGFEGLMERLGVERRLYTTGPAKTRLDPFASERAEDVEWLSDLQRRLHDEFTRWVIERRGDRLAADHEGLFDGDVWLGRRALELGLVDGIGTLRGVLAERYPDAKITMTTPARPLLARLGFPAASVESAVAAVAGAAETRAWWARLGR</sequence>
<dbReference type="EMBL" id="QRCM01000001">
    <property type="protein sequence ID" value="TXG92383.1"/>
    <property type="molecule type" value="Genomic_DNA"/>
</dbReference>
<dbReference type="InterPro" id="IPR047272">
    <property type="entry name" value="S49_SppA_C"/>
</dbReference>
<reference evidence="6 7" key="1">
    <citation type="submission" date="2018-07" db="EMBL/GenBank/DDBJ databases">
        <title>Genome sequence of Rhodococcus rhodnii ATCC 35071 from Rhodnius prolixus.</title>
        <authorList>
            <person name="Patel V."/>
            <person name="Vogel K.J."/>
        </authorList>
    </citation>
    <scope>NUCLEOTIDE SEQUENCE [LARGE SCALE GENOMIC DNA]</scope>
    <source>
        <strain evidence="6 7">ATCC 35071</strain>
    </source>
</reference>
<dbReference type="PANTHER" id="PTHR42987:SF8">
    <property type="entry name" value="PROTEINASE"/>
    <property type="match status" value="1"/>
</dbReference>
<dbReference type="Gene3D" id="3.90.226.10">
    <property type="entry name" value="2-enoyl-CoA Hydratase, Chain A, domain 1"/>
    <property type="match status" value="1"/>
</dbReference>
<name>A0A6P2CJ62_9NOCA</name>
<dbReference type="Pfam" id="PF01343">
    <property type="entry name" value="Peptidase_S49"/>
    <property type="match status" value="1"/>
</dbReference>
<evidence type="ECO:0000256" key="1">
    <source>
        <dbReference type="ARBA" id="ARBA00008683"/>
    </source>
</evidence>
<gene>
    <name evidence="6" type="ORF">DW322_03990</name>
</gene>
<proteinExistence type="inferred from homology"/>
<organism evidence="6 7">
    <name type="scientific">Rhodococcus rhodnii</name>
    <dbReference type="NCBI Taxonomy" id="38312"/>
    <lineage>
        <taxon>Bacteria</taxon>
        <taxon>Bacillati</taxon>
        <taxon>Actinomycetota</taxon>
        <taxon>Actinomycetes</taxon>
        <taxon>Mycobacteriales</taxon>
        <taxon>Nocardiaceae</taxon>
        <taxon>Rhodococcus</taxon>
    </lineage>
</organism>
<comment type="caution">
    <text evidence="6">The sequence shown here is derived from an EMBL/GenBank/DDBJ whole genome shotgun (WGS) entry which is preliminary data.</text>
</comment>
<dbReference type="PANTHER" id="PTHR42987">
    <property type="entry name" value="PEPTIDASE S49"/>
    <property type="match status" value="1"/>
</dbReference>
<evidence type="ECO:0000256" key="3">
    <source>
        <dbReference type="ARBA" id="ARBA00022801"/>
    </source>
</evidence>
<dbReference type="InterPro" id="IPR002142">
    <property type="entry name" value="Peptidase_S49"/>
</dbReference>
<dbReference type="RefSeq" id="WP_010836397.1">
    <property type="nucleotide sequence ID" value="NZ_QRCM01000001.1"/>
</dbReference>
<keyword evidence="2" id="KW-0645">Protease</keyword>
<dbReference type="Proteomes" id="UP000471120">
    <property type="component" value="Unassembled WGS sequence"/>
</dbReference>
<evidence type="ECO:0000313" key="7">
    <source>
        <dbReference type="Proteomes" id="UP000471120"/>
    </source>
</evidence>
<dbReference type="GO" id="GO:0008236">
    <property type="term" value="F:serine-type peptidase activity"/>
    <property type="evidence" value="ECO:0007669"/>
    <property type="project" value="UniProtKB-KW"/>
</dbReference>
<dbReference type="CDD" id="cd07023">
    <property type="entry name" value="S49_Sppa_N_C"/>
    <property type="match status" value="1"/>
</dbReference>
<feature type="domain" description="Peptidase S49" evidence="5">
    <location>
        <begin position="96"/>
        <end position="239"/>
    </location>
</feature>
<dbReference type="GO" id="GO:0006508">
    <property type="term" value="P:proteolysis"/>
    <property type="evidence" value="ECO:0007669"/>
    <property type="project" value="UniProtKB-KW"/>
</dbReference>
<comment type="similarity">
    <text evidence="1">Belongs to the peptidase S49 family.</text>
</comment>
<dbReference type="AlphaFoldDB" id="A0A6P2CJ62"/>
<keyword evidence="4" id="KW-0720">Serine protease</keyword>
<dbReference type="InterPro" id="IPR029045">
    <property type="entry name" value="ClpP/crotonase-like_dom_sf"/>
</dbReference>
<evidence type="ECO:0000313" key="6">
    <source>
        <dbReference type="EMBL" id="TXG92383.1"/>
    </source>
</evidence>
<protein>
    <submittedName>
        <fullName evidence="6">S49 family peptidase</fullName>
    </submittedName>
</protein>
<evidence type="ECO:0000259" key="5">
    <source>
        <dbReference type="Pfam" id="PF01343"/>
    </source>
</evidence>
<dbReference type="SUPFAM" id="SSF52096">
    <property type="entry name" value="ClpP/crotonase"/>
    <property type="match status" value="1"/>
</dbReference>
<evidence type="ECO:0000256" key="2">
    <source>
        <dbReference type="ARBA" id="ARBA00022670"/>
    </source>
</evidence>
<dbReference type="Gene3D" id="6.20.330.10">
    <property type="match status" value="1"/>
</dbReference>